<evidence type="ECO:0000259" key="5">
    <source>
        <dbReference type="PROSITE" id="PS50931"/>
    </source>
</evidence>
<comment type="caution">
    <text evidence="6">The sequence shown here is derived from an EMBL/GenBank/DDBJ whole genome shotgun (WGS) entry which is preliminary data.</text>
</comment>
<dbReference type="SUPFAM" id="SSF53850">
    <property type="entry name" value="Periplasmic binding protein-like II"/>
    <property type="match status" value="1"/>
</dbReference>
<comment type="similarity">
    <text evidence="1">Belongs to the LysR transcriptional regulatory family.</text>
</comment>
<gene>
    <name evidence="6" type="ORF">HNR05_000436</name>
</gene>
<name>A0A7Z0EBN3_9MICO</name>
<keyword evidence="3 6" id="KW-0238">DNA-binding</keyword>
<dbReference type="AlphaFoldDB" id="A0A7Z0EBN3"/>
<evidence type="ECO:0000256" key="1">
    <source>
        <dbReference type="ARBA" id="ARBA00009437"/>
    </source>
</evidence>
<dbReference type="Pfam" id="PF03466">
    <property type="entry name" value="LysR_substrate"/>
    <property type="match status" value="1"/>
</dbReference>
<dbReference type="Gene3D" id="3.40.190.290">
    <property type="match status" value="1"/>
</dbReference>
<evidence type="ECO:0000256" key="2">
    <source>
        <dbReference type="ARBA" id="ARBA00023015"/>
    </source>
</evidence>
<dbReference type="FunFam" id="1.10.10.10:FF:000001">
    <property type="entry name" value="LysR family transcriptional regulator"/>
    <property type="match status" value="1"/>
</dbReference>
<dbReference type="PRINTS" id="PR00039">
    <property type="entry name" value="HTHLYSR"/>
</dbReference>
<dbReference type="InterPro" id="IPR036390">
    <property type="entry name" value="WH_DNA-bd_sf"/>
</dbReference>
<evidence type="ECO:0000313" key="7">
    <source>
        <dbReference type="Proteomes" id="UP000537260"/>
    </source>
</evidence>
<evidence type="ECO:0000256" key="3">
    <source>
        <dbReference type="ARBA" id="ARBA00023125"/>
    </source>
</evidence>
<dbReference type="GO" id="GO:0003700">
    <property type="term" value="F:DNA-binding transcription factor activity"/>
    <property type="evidence" value="ECO:0007669"/>
    <property type="project" value="InterPro"/>
</dbReference>
<dbReference type="InterPro" id="IPR005119">
    <property type="entry name" value="LysR_subst-bd"/>
</dbReference>
<dbReference type="InterPro" id="IPR050950">
    <property type="entry name" value="HTH-type_LysR_regulators"/>
</dbReference>
<dbReference type="Pfam" id="PF00126">
    <property type="entry name" value="HTH_1"/>
    <property type="match status" value="1"/>
</dbReference>
<dbReference type="EMBL" id="JACCFM010000001">
    <property type="protein sequence ID" value="NYJ18645.1"/>
    <property type="molecule type" value="Genomic_DNA"/>
</dbReference>
<dbReference type="SUPFAM" id="SSF46785">
    <property type="entry name" value="Winged helix' DNA-binding domain"/>
    <property type="match status" value="1"/>
</dbReference>
<dbReference type="RefSeq" id="WP_179577523.1">
    <property type="nucleotide sequence ID" value="NZ_JACCFM010000001.1"/>
</dbReference>
<evidence type="ECO:0000313" key="6">
    <source>
        <dbReference type="EMBL" id="NYJ18645.1"/>
    </source>
</evidence>
<accession>A0A7Z0EBN3</accession>
<dbReference type="GO" id="GO:0005829">
    <property type="term" value="C:cytosol"/>
    <property type="evidence" value="ECO:0007669"/>
    <property type="project" value="TreeGrafter"/>
</dbReference>
<keyword evidence="7" id="KW-1185">Reference proteome</keyword>
<sequence length="337" mass="36170">MNLEQLQGFVEVARTGHFTRAATQLHLAQPSLSRQIATLESDLGAQLFHRVRGNITLTAAGESLLPLATRMLADAETVRHEMQELAGLKRGRVRLGATPTLCISLVAEVLASFHAAYPGIDLHLTEGGSRGLLDDLAGGELDLALITASEEGVSSSASLQRIPLVTEELVVISAAQSPLFGTRTSLTLAQLAALPQITFHESYDLRAATMQAFRDASLSPRIVLEGAEMDAVLRCVERGLGVAVVPAMVLTDRPGVRSVRLNSPRLTRSVSLAHRRDVTLTRAAQAMHDMIIDTADILSSATTTMDGLIVRATERHVVSGIVAGTEWNPPGRTRWVD</sequence>
<dbReference type="InterPro" id="IPR000847">
    <property type="entry name" value="LysR_HTH_N"/>
</dbReference>
<dbReference type="Gene3D" id="1.10.10.10">
    <property type="entry name" value="Winged helix-like DNA-binding domain superfamily/Winged helix DNA-binding domain"/>
    <property type="match status" value="1"/>
</dbReference>
<dbReference type="Proteomes" id="UP000537260">
    <property type="component" value="Unassembled WGS sequence"/>
</dbReference>
<reference evidence="6 7" key="1">
    <citation type="submission" date="2020-07" db="EMBL/GenBank/DDBJ databases">
        <title>Sequencing the genomes of 1000 actinobacteria strains.</title>
        <authorList>
            <person name="Klenk H.-P."/>
        </authorList>
    </citation>
    <scope>NUCLEOTIDE SEQUENCE [LARGE SCALE GENOMIC DNA]</scope>
    <source>
        <strain evidence="6 7">LI1</strain>
    </source>
</reference>
<protein>
    <submittedName>
        <fullName evidence="6">DNA-binding transcriptional LysR family regulator</fullName>
    </submittedName>
</protein>
<dbReference type="GO" id="GO:0003677">
    <property type="term" value="F:DNA binding"/>
    <property type="evidence" value="ECO:0007669"/>
    <property type="project" value="UniProtKB-KW"/>
</dbReference>
<dbReference type="PROSITE" id="PS50931">
    <property type="entry name" value="HTH_LYSR"/>
    <property type="match status" value="1"/>
</dbReference>
<proteinExistence type="inferred from homology"/>
<evidence type="ECO:0000256" key="4">
    <source>
        <dbReference type="ARBA" id="ARBA00023163"/>
    </source>
</evidence>
<feature type="domain" description="HTH lysR-type" evidence="5">
    <location>
        <begin position="1"/>
        <end position="58"/>
    </location>
</feature>
<organism evidence="6 7">
    <name type="scientific">Glaciibacter psychrotolerans</name>
    <dbReference type="NCBI Taxonomy" id="670054"/>
    <lineage>
        <taxon>Bacteria</taxon>
        <taxon>Bacillati</taxon>
        <taxon>Actinomycetota</taxon>
        <taxon>Actinomycetes</taxon>
        <taxon>Micrococcales</taxon>
        <taxon>Microbacteriaceae</taxon>
        <taxon>Glaciibacter</taxon>
    </lineage>
</organism>
<keyword evidence="4" id="KW-0804">Transcription</keyword>
<dbReference type="PANTHER" id="PTHR30419">
    <property type="entry name" value="HTH-TYPE TRANSCRIPTIONAL REGULATOR YBHD"/>
    <property type="match status" value="1"/>
</dbReference>
<keyword evidence="2" id="KW-0805">Transcription regulation</keyword>
<dbReference type="CDD" id="cd05466">
    <property type="entry name" value="PBP2_LTTR_substrate"/>
    <property type="match status" value="1"/>
</dbReference>
<dbReference type="InterPro" id="IPR036388">
    <property type="entry name" value="WH-like_DNA-bd_sf"/>
</dbReference>